<keyword evidence="3" id="KW-1185">Reference proteome</keyword>
<organism evidence="2 3">
    <name type="scientific">Chlamydomonas incerta</name>
    <dbReference type="NCBI Taxonomy" id="51695"/>
    <lineage>
        <taxon>Eukaryota</taxon>
        <taxon>Viridiplantae</taxon>
        <taxon>Chlorophyta</taxon>
        <taxon>core chlorophytes</taxon>
        <taxon>Chlorophyceae</taxon>
        <taxon>CS clade</taxon>
        <taxon>Chlamydomonadales</taxon>
        <taxon>Chlamydomonadaceae</taxon>
        <taxon>Chlamydomonas</taxon>
    </lineage>
</organism>
<proteinExistence type="predicted"/>
<feature type="compositionally biased region" description="Acidic residues" evidence="1">
    <location>
        <begin position="63"/>
        <end position="73"/>
    </location>
</feature>
<evidence type="ECO:0000313" key="2">
    <source>
        <dbReference type="EMBL" id="KAG2438739.1"/>
    </source>
</evidence>
<dbReference type="OrthoDB" id="533842at2759"/>
<sequence>MDFRRSLPGAGGGVVSTPGEVLPGRNSNSGARLASDFGGEAFPQVHLVGDSPALSEHGGAPPPDDDEATEQDVDAALQMLGRRHSFFPIRDAHSPTTSGSMRGLRNSMRVTEDEDFMHRLQQNRTSWKERARAGSLSRDVGPTGSGGGGPGGTGEGLQNQTHAALEQLRGELKSLSMRSMHGGEGAAPRHVPLPAMAGAPGAGGGGGGMALHSSHNGPASAGVVSASAVPQWGASTPPGTSTVDRERGPFARISEGQSQLSPSRLSISNRDAASSGGAGDISPLSSIPSAPSPLRNTVRHSGAFVGARG</sequence>
<feature type="region of interest" description="Disordered" evidence="1">
    <location>
        <begin position="1"/>
        <end position="75"/>
    </location>
</feature>
<gene>
    <name evidence="2" type="ORF">HXX76_005284</name>
</gene>
<feature type="compositionally biased region" description="Gly residues" evidence="1">
    <location>
        <begin position="143"/>
        <end position="155"/>
    </location>
</feature>
<feature type="region of interest" description="Disordered" evidence="1">
    <location>
        <begin position="179"/>
        <end position="208"/>
    </location>
</feature>
<feature type="compositionally biased region" description="Low complexity" evidence="1">
    <location>
        <begin position="281"/>
        <end position="294"/>
    </location>
</feature>
<feature type="compositionally biased region" description="Polar residues" evidence="1">
    <location>
        <begin position="255"/>
        <end position="272"/>
    </location>
</feature>
<accession>A0A835TE68</accession>
<evidence type="ECO:0000256" key="1">
    <source>
        <dbReference type="SAM" id="MobiDB-lite"/>
    </source>
</evidence>
<dbReference type="EMBL" id="JAEHOC010000009">
    <property type="protein sequence ID" value="KAG2438739.1"/>
    <property type="molecule type" value="Genomic_DNA"/>
</dbReference>
<feature type="region of interest" description="Disordered" evidence="1">
    <location>
        <begin position="123"/>
        <end position="158"/>
    </location>
</feature>
<evidence type="ECO:0000313" key="3">
    <source>
        <dbReference type="Proteomes" id="UP000650467"/>
    </source>
</evidence>
<feature type="region of interest" description="Disordered" evidence="1">
    <location>
        <begin position="231"/>
        <end position="309"/>
    </location>
</feature>
<protein>
    <submittedName>
        <fullName evidence="2">Uncharacterized protein</fullName>
    </submittedName>
</protein>
<name>A0A835TE68_CHLIN</name>
<feature type="compositionally biased region" description="Polar residues" evidence="1">
    <location>
        <begin position="233"/>
        <end position="242"/>
    </location>
</feature>
<reference evidence="2" key="1">
    <citation type="journal article" date="2020" name="bioRxiv">
        <title>Comparative genomics of Chlamydomonas.</title>
        <authorList>
            <person name="Craig R.J."/>
            <person name="Hasan A.R."/>
            <person name="Ness R.W."/>
            <person name="Keightley P.D."/>
        </authorList>
    </citation>
    <scope>NUCLEOTIDE SEQUENCE</scope>
    <source>
        <strain evidence="2">SAG 7.73</strain>
    </source>
</reference>
<dbReference type="Proteomes" id="UP000650467">
    <property type="component" value="Unassembled WGS sequence"/>
</dbReference>
<comment type="caution">
    <text evidence="2">The sequence shown here is derived from an EMBL/GenBank/DDBJ whole genome shotgun (WGS) entry which is preliminary data.</text>
</comment>
<dbReference type="AlphaFoldDB" id="A0A835TE68"/>